<dbReference type="Proteomes" id="UP000054705">
    <property type="component" value="Unassembled WGS sequence"/>
</dbReference>
<evidence type="ECO:0000259" key="1">
    <source>
        <dbReference type="Pfam" id="PF01471"/>
    </source>
</evidence>
<comment type="caution">
    <text evidence="2">The sequence shown here is derived from an EMBL/GenBank/DDBJ whole genome shotgun (WGS) entry which is preliminary data.</text>
</comment>
<protein>
    <recommendedName>
        <fullName evidence="1">Peptidoglycan binding-like domain-containing protein</fullName>
    </recommendedName>
</protein>
<evidence type="ECO:0000313" key="2">
    <source>
        <dbReference type="EMBL" id="KUK84155.1"/>
    </source>
</evidence>
<dbReference type="Pfam" id="PF01471">
    <property type="entry name" value="PG_binding_1"/>
    <property type="match status" value="1"/>
</dbReference>
<evidence type="ECO:0000313" key="3">
    <source>
        <dbReference type="Proteomes" id="UP000054705"/>
    </source>
</evidence>
<dbReference type="EMBL" id="LGGS01000001">
    <property type="protein sequence ID" value="KUK84155.1"/>
    <property type="molecule type" value="Genomic_DNA"/>
</dbReference>
<name>A0A101HW94_9FIRM</name>
<proteinExistence type="predicted"/>
<feature type="non-terminal residue" evidence="2">
    <location>
        <position position="1"/>
    </location>
</feature>
<dbReference type="AlphaFoldDB" id="A0A101HW94"/>
<gene>
    <name evidence="2" type="ORF">XD97_0013</name>
</gene>
<dbReference type="InterPro" id="IPR002477">
    <property type="entry name" value="Peptidoglycan-bd-like"/>
</dbReference>
<sequence>GPDVLEVQRALKRLGYIKWKPDGFWGAGTEKAVKNFRKDHGLDGPTVVDHTVFKILGFW</sequence>
<feature type="domain" description="Peptidoglycan binding-like" evidence="1">
    <location>
        <begin position="1"/>
        <end position="43"/>
    </location>
</feature>
<accession>A0A101HW94</accession>
<dbReference type="SUPFAM" id="SSF47090">
    <property type="entry name" value="PGBD-like"/>
    <property type="match status" value="1"/>
</dbReference>
<dbReference type="InterPro" id="IPR036365">
    <property type="entry name" value="PGBD-like_sf"/>
</dbReference>
<organism evidence="2 3">
    <name type="scientific">Pelotomaculum thermopropionicum</name>
    <dbReference type="NCBI Taxonomy" id="110500"/>
    <lineage>
        <taxon>Bacteria</taxon>
        <taxon>Bacillati</taxon>
        <taxon>Bacillota</taxon>
        <taxon>Clostridia</taxon>
        <taxon>Eubacteriales</taxon>
        <taxon>Desulfotomaculaceae</taxon>
        <taxon>Pelotomaculum</taxon>
    </lineage>
</organism>
<dbReference type="InterPro" id="IPR036366">
    <property type="entry name" value="PGBDSf"/>
</dbReference>
<reference evidence="3" key="1">
    <citation type="journal article" date="2015" name="MBio">
        <title>Genome-Resolved Metagenomic Analysis Reveals Roles for Candidate Phyla and Other Microbial Community Members in Biogeochemical Transformations in Oil Reservoirs.</title>
        <authorList>
            <person name="Hu P."/>
            <person name="Tom L."/>
            <person name="Singh A."/>
            <person name="Thomas B.C."/>
            <person name="Baker B.J."/>
            <person name="Piceno Y.M."/>
            <person name="Andersen G.L."/>
            <person name="Banfield J.F."/>
        </authorList>
    </citation>
    <scope>NUCLEOTIDE SEQUENCE [LARGE SCALE GENOMIC DNA]</scope>
</reference>
<dbReference type="Gene3D" id="1.10.101.10">
    <property type="entry name" value="PGBD-like superfamily/PGBD"/>
    <property type="match status" value="1"/>
</dbReference>